<dbReference type="CDD" id="cd00038">
    <property type="entry name" value="CAP_ED"/>
    <property type="match status" value="1"/>
</dbReference>
<dbReference type="InterPro" id="IPR014710">
    <property type="entry name" value="RmlC-like_jellyroll"/>
</dbReference>
<dbReference type="Gene3D" id="2.60.120.10">
    <property type="entry name" value="Jelly Rolls"/>
    <property type="match status" value="1"/>
</dbReference>
<comment type="caution">
    <text evidence="2">The sequence shown here is derived from an EMBL/GenBank/DDBJ whole genome shotgun (WGS) entry which is preliminary data.</text>
</comment>
<dbReference type="EMBL" id="SNZW01000014">
    <property type="protein sequence ID" value="TDS15037.1"/>
    <property type="molecule type" value="Genomic_DNA"/>
</dbReference>
<name>A0A4R7D3L5_9FLAO</name>
<evidence type="ECO:0000259" key="1">
    <source>
        <dbReference type="Pfam" id="PF00027"/>
    </source>
</evidence>
<gene>
    <name evidence="2" type="ORF">DFQ03_1671</name>
</gene>
<dbReference type="AlphaFoldDB" id="A0A4R7D3L5"/>
<dbReference type="RefSeq" id="WP_133672678.1">
    <property type="nucleotide sequence ID" value="NZ_SNZW01000014.1"/>
</dbReference>
<dbReference type="Pfam" id="PF00027">
    <property type="entry name" value="cNMP_binding"/>
    <property type="match status" value="1"/>
</dbReference>
<accession>A0A4R7D3L5</accession>
<feature type="domain" description="Cyclic nucleotide-binding" evidence="1">
    <location>
        <begin position="31"/>
        <end position="114"/>
    </location>
</feature>
<protein>
    <submittedName>
        <fullName evidence="2">CRP-like cAMP-binding protein</fullName>
    </submittedName>
</protein>
<dbReference type="OrthoDB" id="1092431at2"/>
<reference evidence="2 3" key="1">
    <citation type="submission" date="2019-03" db="EMBL/GenBank/DDBJ databases">
        <title>Genomic Encyclopedia of Type Strains, Phase III (KMG-III): the genomes of soil and plant-associated and newly described type strains.</title>
        <authorList>
            <person name="Whitman W."/>
        </authorList>
    </citation>
    <scope>NUCLEOTIDE SEQUENCE [LARGE SCALE GENOMIC DNA]</scope>
    <source>
        <strain evidence="2 3">CECT 8455</strain>
    </source>
</reference>
<evidence type="ECO:0000313" key="3">
    <source>
        <dbReference type="Proteomes" id="UP000295274"/>
    </source>
</evidence>
<organism evidence="2 3">
    <name type="scientific">Maribacter caenipelagi</name>
    <dbReference type="NCBI Taxonomy" id="1447781"/>
    <lineage>
        <taxon>Bacteria</taxon>
        <taxon>Pseudomonadati</taxon>
        <taxon>Bacteroidota</taxon>
        <taxon>Flavobacteriia</taxon>
        <taxon>Flavobacteriales</taxon>
        <taxon>Flavobacteriaceae</taxon>
        <taxon>Maribacter</taxon>
    </lineage>
</organism>
<evidence type="ECO:0000313" key="2">
    <source>
        <dbReference type="EMBL" id="TDS15037.1"/>
    </source>
</evidence>
<proteinExistence type="predicted"/>
<dbReference type="InterPro" id="IPR000595">
    <property type="entry name" value="cNMP-bd_dom"/>
</dbReference>
<dbReference type="SUPFAM" id="SSF51206">
    <property type="entry name" value="cAMP-binding domain-like"/>
    <property type="match status" value="1"/>
</dbReference>
<sequence>MTDYLKKHLNQKLILSDEKLESVLICFKEIHTRKNQILIHQNKVCKHLFFIKKGCLRVVCTRDDGQEWTRQIETENNFITIFPSFIEQTNTSSYLQAIEASEIFYISFTDFKKLNNMLPEWKIFYTDILEKAYINSVKRIEKLITMSGKHLYQDFKINHPELLRRLPNKVLASYLGMSQETLSRLKAKKNETS</sequence>
<dbReference type="Proteomes" id="UP000295274">
    <property type="component" value="Unassembled WGS sequence"/>
</dbReference>
<keyword evidence="3" id="KW-1185">Reference proteome</keyword>
<dbReference type="InterPro" id="IPR018490">
    <property type="entry name" value="cNMP-bd_dom_sf"/>
</dbReference>